<evidence type="ECO:0000313" key="3">
    <source>
        <dbReference type="Proteomes" id="UP000247746"/>
    </source>
</evidence>
<keyword evidence="1" id="KW-1133">Transmembrane helix</keyword>
<keyword evidence="1" id="KW-0812">Transmembrane</keyword>
<dbReference type="OrthoDB" id="6987031at2"/>
<feature type="transmembrane region" description="Helical" evidence="1">
    <location>
        <begin position="12"/>
        <end position="31"/>
    </location>
</feature>
<comment type="caution">
    <text evidence="2">The sequence shown here is derived from an EMBL/GenBank/DDBJ whole genome shotgun (WGS) entry which is preliminary data.</text>
</comment>
<dbReference type="RefSeq" id="WP_110922240.1">
    <property type="nucleotide sequence ID" value="NZ_QJSU01000002.1"/>
</dbReference>
<evidence type="ECO:0000313" key="2">
    <source>
        <dbReference type="EMBL" id="PYE40054.1"/>
    </source>
</evidence>
<sequence>MIKNQQKYKGLVLRSIGLIVLVFAAFIYNQITSPAATHKSENSQKTQSVDSHLNSVHSLNTATATATGDEIINTKDYEQFWIWTPPEDDAKLSQAHTLYILQGEIRPPNIPYYRPNTNENAVHAALATLTPQGLGVRSLSDKKIWLVYRATSQEWSDEVMAQLIERLEKWQRAGNQVMGIQIDYDAPTYQLDKYAKLLRHVRQQLPAHYQLSVTGLLDWSNQAEDPQFMQLSDAVDELVIQTYQGTTTLTNYSRYLKKLENLPFDFKVGIVEDGQWQGAAFLENNPHFKGYVVFLR</sequence>
<keyword evidence="3" id="KW-1185">Reference proteome</keyword>
<dbReference type="EMBL" id="QJSU01000002">
    <property type="protein sequence ID" value="PYE40054.1"/>
    <property type="molecule type" value="Genomic_DNA"/>
</dbReference>
<reference evidence="2 3" key="1">
    <citation type="submission" date="2018-06" db="EMBL/GenBank/DDBJ databases">
        <title>Genomic Encyclopedia of Type Strains, Phase III (KMG-III): the genomes of soil and plant-associated and newly described type strains.</title>
        <authorList>
            <person name="Whitman W."/>
        </authorList>
    </citation>
    <scope>NUCLEOTIDE SEQUENCE [LARGE SCALE GENOMIC DNA]</scope>
    <source>
        <strain evidence="2 3">CECT 5889</strain>
    </source>
</reference>
<accession>A0A2V4VXH6</accession>
<name>A0A2V4VXH6_9GAMM</name>
<dbReference type="AlphaFoldDB" id="A0A2V4VXH6"/>
<dbReference type="Proteomes" id="UP000247746">
    <property type="component" value="Unassembled WGS sequence"/>
</dbReference>
<organism evidence="2 3">
    <name type="scientific">Psychrobacter fozii</name>
    <dbReference type="NCBI Taxonomy" id="198480"/>
    <lineage>
        <taxon>Bacteria</taxon>
        <taxon>Pseudomonadati</taxon>
        <taxon>Pseudomonadota</taxon>
        <taxon>Gammaproteobacteria</taxon>
        <taxon>Moraxellales</taxon>
        <taxon>Moraxellaceae</taxon>
        <taxon>Psychrobacter</taxon>
    </lineage>
</organism>
<protein>
    <submittedName>
        <fullName evidence="2">Uncharacterized protein DUF3142</fullName>
    </submittedName>
</protein>
<evidence type="ECO:0000256" key="1">
    <source>
        <dbReference type="SAM" id="Phobius"/>
    </source>
</evidence>
<dbReference type="InterPro" id="IPR017853">
    <property type="entry name" value="GH"/>
</dbReference>
<dbReference type="SUPFAM" id="SSF51445">
    <property type="entry name" value="(Trans)glycosidases"/>
    <property type="match status" value="1"/>
</dbReference>
<proteinExistence type="predicted"/>
<keyword evidence="1" id="KW-0472">Membrane</keyword>
<gene>
    <name evidence="2" type="ORF">DFP82_10211</name>
</gene>
<dbReference type="Pfam" id="PF11340">
    <property type="entry name" value="DUF3142"/>
    <property type="match status" value="1"/>
</dbReference>
<dbReference type="InterPro" id="IPR021488">
    <property type="entry name" value="DUF3142"/>
</dbReference>
<dbReference type="Gene3D" id="3.20.20.80">
    <property type="entry name" value="Glycosidases"/>
    <property type="match status" value="1"/>
</dbReference>